<dbReference type="InterPro" id="IPR013693">
    <property type="entry name" value="SpoIID/LytB_N"/>
</dbReference>
<dbReference type="Pfam" id="PF08486">
    <property type="entry name" value="SpoIID"/>
    <property type="match status" value="1"/>
</dbReference>
<evidence type="ECO:0000259" key="2">
    <source>
        <dbReference type="Pfam" id="PF08486"/>
    </source>
</evidence>
<accession>A0A6N8FKU9</accession>
<dbReference type="InterPro" id="IPR013486">
    <property type="entry name" value="SpoIID/LytB"/>
</dbReference>
<dbReference type="PANTHER" id="PTHR30032">
    <property type="entry name" value="N-ACETYLMURAMOYL-L-ALANINE AMIDASE-RELATED"/>
    <property type="match status" value="1"/>
</dbReference>
<gene>
    <name evidence="3" type="ORF">GMD78_18060</name>
</gene>
<feature type="signal peptide" evidence="1">
    <location>
        <begin position="1"/>
        <end position="22"/>
    </location>
</feature>
<evidence type="ECO:0000256" key="1">
    <source>
        <dbReference type="SAM" id="SignalP"/>
    </source>
</evidence>
<dbReference type="PANTHER" id="PTHR30032:SF4">
    <property type="entry name" value="AMIDASE ENHANCER"/>
    <property type="match status" value="1"/>
</dbReference>
<feature type="domain" description="Sporulation stage II protein D amidase enhancer LytB N-terminal" evidence="2">
    <location>
        <begin position="123"/>
        <end position="203"/>
    </location>
</feature>
<dbReference type="NCBIfam" id="TIGR02669">
    <property type="entry name" value="SpoIID_LytB"/>
    <property type="match status" value="1"/>
</dbReference>
<reference evidence="3 4" key="1">
    <citation type="submission" date="2019-11" db="EMBL/GenBank/DDBJ databases">
        <authorList>
            <person name="Li X."/>
        </authorList>
    </citation>
    <scope>NUCLEOTIDE SEQUENCE [LARGE SCALE GENOMIC DNA]</scope>
    <source>
        <strain evidence="3 4">L9</strain>
    </source>
</reference>
<dbReference type="Proteomes" id="UP000469125">
    <property type="component" value="Unassembled WGS sequence"/>
</dbReference>
<evidence type="ECO:0000313" key="4">
    <source>
        <dbReference type="Proteomes" id="UP000469125"/>
    </source>
</evidence>
<dbReference type="GO" id="GO:0030435">
    <property type="term" value="P:sporulation resulting in formation of a cellular spore"/>
    <property type="evidence" value="ECO:0007669"/>
    <property type="project" value="InterPro"/>
</dbReference>
<dbReference type="EMBL" id="WOCA01000019">
    <property type="protein sequence ID" value="MUK90282.1"/>
    <property type="molecule type" value="Genomic_DNA"/>
</dbReference>
<feature type="chain" id="PRO_5026820490" evidence="1">
    <location>
        <begin position="23"/>
        <end position="427"/>
    </location>
</feature>
<protein>
    <submittedName>
        <fullName evidence="3">SpoIID/LytB domain-containing protein</fullName>
    </submittedName>
</protein>
<comment type="caution">
    <text evidence="3">The sequence shown here is derived from an EMBL/GenBank/DDBJ whole genome shotgun (WGS) entry which is preliminary data.</text>
</comment>
<organism evidence="3 4">
    <name type="scientific">Ornithinibacillus caprae</name>
    <dbReference type="NCBI Taxonomy" id="2678566"/>
    <lineage>
        <taxon>Bacteria</taxon>
        <taxon>Bacillati</taxon>
        <taxon>Bacillota</taxon>
        <taxon>Bacilli</taxon>
        <taxon>Bacillales</taxon>
        <taxon>Bacillaceae</taxon>
        <taxon>Ornithinibacillus</taxon>
    </lineage>
</organism>
<sequence length="427" mass="49420">MKKNILLLTTLFLFMFPNVLQADEMVTVKLVNYVGEATELEFKLNREFFSFDPTLQLQEGVTYTLSVQKGSLYLQENNKREKQKLNGPFILIPEKYNEEHQIYIDDRPYLGAMEFTIEKDEFIRPVNQLPLEDYLKGVVPFEVFSSWGIETLKAQTLAARTYAVSKLNEVINDTIQYQVYGGYTWDDSTTKAVEETKGEVITYENRLIETFYSASNGGVTENNANVWGGNSMQYFPVKDDPYDPTHPWDFTLNQTQIELEKIEWDKFNWWDELEEKDTDITETMKGWLQRNGYPGDIKILSIPSFELSDDTFESGRSENGSITVEFMQRLFEGTVLFRRMELKDINLNQIRPMIGGTIFKSYLIDSLEADDEQYTMKGRGYGHGVGMSQWGAHYMAENGKDYKEILAYYYPGTTIMDLANDAIVLPK</sequence>
<dbReference type="AlphaFoldDB" id="A0A6N8FKU9"/>
<keyword evidence="1" id="KW-0732">Signal</keyword>
<dbReference type="GO" id="GO:0030288">
    <property type="term" value="C:outer membrane-bounded periplasmic space"/>
    <property type="evidence" value="ECO:0007669"/>
    <property type="project" value="TreeGrafter"/>
</dbReference>
<proteinExistence type="predicted"/>
<name>A0A6N8FKU9_9BACI</name>
<keyword evidence="4" id="KW-1185">Reference proteome</keyword>
<evidence type="ECO:0000313" key="3">
    <source>
        <dbReference type="EMBL" id="MUK90282.1"/>
    </source>
</evidence>
<dbReference type="InterPro" id="IPR051922">
    <property type="entry name" value="Bact_Sporulation_Assoc"/>
</dbReference>